<dbReference type="EC" id="2.7.1.170" evidence="1"/>
<dbReference type="GO" id="GO:0009254">
    <property type="term" value="P:peptidoglycan turnover"/>
    <property type="evidence" value="ECO:0007669"/>
    <property type="project" value="InterPro"/>
</dbReference>
<dbReference type="EMBL" id="UOFK01000335">
    <property type="protein sequence ID" value="VAW82914.1"/>
    <property type="molecule type" value="Genomic_DNA"/>
</dbReference>
<dbReference type="Pfam" id="PF03702">
    <property type="entry name" value="AnmK"/>
    <property type="match status" value="1"/>
</dbReference>
<dbReference type="NCBIfam" id="NF007139">
    <property type="entry name" value="PRK09585.1-3"/>
    <property type="match status" value="1"/>
</dbReference>
<sequence length="373" mass="39460">MPAYYIGLMSGTSVDGIDAVLVDFSSAKPELLAAQTYTWDARLHQCIVNALSNPEQTTLPIFGALDAQLGEAFAQAALKLINSSDVNAGQITAIGSHGQTLLHAPDAAIPFTTQAGDPNRIAELTGISTVADFRRRDIAAGGQGAPLVPAFHQALFQKAGSARAILNIGGIANLTLLPVNPEQPVSGFDTGPGNTLMDAWIKSTSHKDYDKNGDWARSGYCQPELLQDLLNHTYFTQAPPKSTGRELFNMAWLQQQAHARLTSLPPEDIQATLVELTARSISASLPPVDELYVCGGGAHNGFLMERLSDQLAGTQVATTEALGLAPDWVEATAFAWLAKQTLEGCAGNLHTATGARHAVILGGIYPSTPSIQP</sequence>
<protein>
    <submittedName>
        <fullName evidence="1">Anhydro-N-acetylmuramic acid kinase</fullName>
        <ecNumber evidence="1">2.7.1.170</ecNumber>
    </submittedName>
</protein>
<keyword evidence="1" id="KW-0418">Kinase</keyword>
<dbReference type="PANTHER" id="PTHR30605">
    <property type="entry name" value="ANHYDRO-N-ACETYLMURAMIC ACID KINASE"/>
    <property type="match status" value="1"/>
</dbReference>
<dbReference type="CDD" id="cd24050">
    <property type="entry name" value="ASKHA_NBD_ANMK"/>
    <property type="match status" value="1"/>
</dbReference>
<proteinExistence type="inferred from homology"/>
<reference evidence="1" key="1">
    <citation type="submission" date="2018-06" db="EMBL/GenBank/DDBJ databases">
        <authorList>
            <person name="Zhirakovskaya E."/>
        </authorList>
    </citation>
    <scope>NUCLEOTIDE SEQUENCE</scope>
</reference>
<dbReference type="GO" id="GO:0006040">
    <property type="term" value="P:amino sugar metabolic process"/>
    <property type="evidence" value="ECO:0007669"/>
    <property type="project" value="InterPro"/>
</dbReference>
<dbReference type="InterPro" id="IPR005338">
    <property type="entry name" value="Anhydro_N_Ac-Mur_kinase"/>
</dbReference>
<gene>
    <name evidence="1" type="ORF">MNBD_GAMMA13-608</name>
</gene>
<dbReference type="NCBIfam" id="NF007148">
    <property type="entry name" value="PRK09585.3-2"/>
    <property type="match status" value="1"/>
</dbReference>
<dbReference type="AlphaFoldDB" id="A0A3B0ZNF4"/>
<dbReference type="GO" id="GO:0016773">
    <property type="term" value="F:phosphotransferase activity, alcohol group as acceptor"/>
    <property type="evidence" value="ECO:0007669"/>
    <property type="project" value="InterPro"/>
</dbReference>
<dbReference type="GO" id="GO:0016301">
    <property type="term" value="F:kinase activity"/>
    <property type="evidence" value="ECO:0007669"/>
    <property type="project" value="UniProtKB-KW"/>
</dbReference>
<evidence type="ECO:0000313" key="1">
    <source>
        <dbReference type="EMBL" id="VAW82914.1"/>
    </source>
</evidence>
<organism evidence="1">
    <name type="scientific">hydrothermal vent metagenome</name>
    <dbReference type="NCBI Taxonomy" id="652676"/>
    <lineage>
        <taxon>unclassified sequences</taxon>
        <taxon>metagenomes</taxon>
        <taxon>ecological metagenomes</taxon>
    </lineage>
</organism>
<dbReference type="InterPro" id="IPR043129">
    <property type="entry name" value="ATPase_NBD"/>
</dbReference>
<name>A0A3B0ZNF4_9ZZZZ</name>
<dbReference type="PANTHER" id="PTHR30605:SF0">
    <property type="entry name" value="ANHYDRO-N-ACETYLMURAMIC ACID KINASE"/>
    <property type="match status" value="1"/>
</dbReference>
<dbReference type="Gene3D" id="3.30.420.40">
    <property type="match status" value="2"/>
</dbReference>
<dbReference type="GO" id="GO:0005524">
    <property type="term" value="F:ATP binding"/>
    <property type="evidence" value="ECO:0007669"/>
    <property type="project" value="InterPro"/>
</dbReference>
<accession>A0A3B0ZNF4</accession>
<dbReference type="SUPFAM" id="SSF53067">
    <property type="entry name" value="Actin-like ATPase domain"/>
    <property type="match status" value="1"/>
</dbReference>
<dbReference type="HAMAP" id="MF_01270">
    <property type="entry name" value="AnhMurNAc_kinase"/>
    <property type="match status" value="1"/>
</dbReference>
<keyword evidence="1" id="KW-0808">Transferase</keyword>